<dbReference type="AlphaFoldDB" id="X1FYL5"/>
<feature type="non-terminal residue" evidence="2">
    <location>
        <position position="1"/>
    </location>
</feature>
<proteinExistence type="predicted"/>
<gene>
    <name evidence="2" type="ORF">S03H2_17871</name>
</gene>
<keyword evidence="1" id="KW-1133">Transmembrane helix</keyword>
<keyword evidence="1" id="KW-0812">Transmembrane</keyword>
<feature type="transmembrane region" description="Helical" evidence="1">
    <location>
        <begin position="44"/>
        <end position="69"/>
    </location>
</feature>
<name>X1FYL5_9ZZZZ</name>
<evidence type="ECO:0000256" key="1">
    <source>
        <dbReference type="SAM" id="Phobius"/>
    </source>
</evidence>
<organism evidence="2">
    <name type="scientific">marine sediment metagenome</name>
    <dbReference type="NCBI Taxonomy" id="412755"/>
    <lineage>
        <taxon>unclassified sequences</taxon>
        <taxon>metagenomes</taxon>
        <taxon>ecological metagenomes</taxon>
    </lineage>
</organism>
<dbReference type="EMBL" id="BARU01009243">
    <property type="protein sequence ID" value="GAH34424.1"/>
    <property type="molecule type" value="Genomic_DNA"/>
</dbReference>
<sequence length="83" mass="9566">FFKTKAVPRKPLFIVNITDLNSPIHVFPHDELDFWDWLDALSKLLLAVVILGFTLPILGVMIFLIIFFVRKKKKSVNVGQIDN</sequence>
<reference evidence="2" key="1">
    <citation type="journal article" date="2014" name="Front. Microbiol.">
        <title>High frequency of phylogenetically diverse reductive dehalogenase-homologous genes in deep subseafloor sedimentary metagenomes.</title>
        <authorList>
            <person name="Kawai M."/>
            <person name="Futagami T."/>
            <person name="Toyoda A."/>
            <person name="Takaki Y."/>
            <person name="Nishi S."/>
            <person name="Hori S."/>
            <person name="Arai W."/>
            <person name="Tsubouchi T."/>
            <person name="Morono Y."/>
            <person name="Uchiyama I."/>
            <person name="Ito T."/>
            <person name="Fujiyama A."/>
            <person name="Inagaki F."/>
            <person name="Takami H."/>
        </authorList>
    </citation>
    <scope>NUCLEOTIDE SEQUENCE</scope>
    <source>
        <strain evidence="2">Expedition CK06-06</strain>
    </source>
</reference>
<protein>
    <submittedName>
        <fullName evidence="2">Uncharacterized protein</fullName>
    </submittedName>
</protein>
<evidence type="ECO:0000313" key="2">
    <source>
        <dbReference type="EMBL" id="GAH34424.1"/>
    </source>
</evidence>
<keyword evidence="1" id="KW-0472">Membrane</keyword>
<accession>X1FYL5</accession>
<comment type="caution">
    <text evidence="2">The sequence shown here is derived from an EMBL/GenBank/DDBJ whole genome shotgun (WGS) entry which is preliminary data.</text>
</comment>